<evidence type="ECO:0000256" key="2">
    <source>
        <dbReference type="ARBA" id="ARBA00009441"/>
    </source>
</evidence>
<keyword evidence="10" id="KW-0175">Coiled coil</keyword>
<comment type="function">
    <text evidence="1 9">May be involved in recombinational repair of damaged DNA.</text>
</comment>
<evidence type="ECO:0000259" key="11">
    <source>
        <dbReference type="Pfam" id="PF02463"/>
    </source>
</evidence>
<organism evidence="12 13">
    <name type="scientific">Ornithinicoccus hortensis</name>
    <dbReference type="NCBI Taxonomy" id="82346"/>
    <lineage>
        <taxon>Bacteria</taxon>
        <taxon>Bacillati</taxon>
        <taxon>Actinomycetota</taxon>
        <taxon>Actinomycetes</taxon>
        <taxon>Micrococcales</taxon>
        <taxon>Intrasporangiaceae</taxon>
        <taxon>Ornithinicoccus</taxon>
    </lineage>
</organism>
<evidence type="ECO:0000256" key="8">
    <source>
        <dbReference type="ARBA" id="ARBA00033408"/>
    </source>
</evidence>
<evidence type="ECO:0000256" key="10">
    <source>
        <dbReference type="SAM" id="Coils"/>
    </source>
</evidence>
<dbReference type="NCBIfam" id="TIGR00634">
    <property type="entry name" value="recN"/>
    <property type="match status" value="1"/>
</dbReference>
<dbReference type="PANTHER" id="PTHR11059">
    <property type="entry name" value="DNA REPAIR PROTEIN RECN"/>
    <property type="match status" value="1"/>
</dbReference>
<evidence type="ECO:0000256" key="5">
    <source>
        <dbReference type="ARBA" id="ARBA00022763"/>
    </source>
</evidence>
<dbReference type="Pfam" id="PF02463">
    <property type="entry name" value="SMC_N"/>
    <property type="match status" value="1"/>
</dbReference>
<name>A0A542YSE6_9MICO</name>
<feature type="coiled-coil region" evidence="10">
    <location>
        <begin position="341"/>
        <end position="368"/>
    </location>
</feature>
<dbReference type="GO" id="GO:0006310">
    <property type="term" value="P:DNA recombination"/>
    <property type="evidence" value="ECO:0007669"/>
    <property type="project" value="InterPro"/>
</dbReference>
<keyword evidence="6" id="KW-0067">ATP-binding</keyword>
<dbReference type="InterPro" id="IPR027417">
    <property type="entry name" value="P-loop_NTPase"/>
</dbReference>
<keyword evidence="5 9" id="KW-0227">DNA damage</keyword>
<protein>
    <recommendedName>
        <fullName evidence="3 9">DNA repair protein RecN</fullName>
    </recommendedName>
    <alternativeName>
        <fullName evidence="8 9">Recombination protein N</fullName>
    </alternativeName>
</protein>
<dbReference type="InterPro" id="IPR003395">
    <property type="entry name" value="RecF/RecN/SMC_N"/>
</dbReference>
<dbReference type="AlphaFoldDB" id="A0A542YSE6"/>
<accession>A0A542YSE6</accession>
<evidence type="ECO:0000256" key="6">
    <source>
        <dbReference type="ARBA" id="ARBA00022840"/>
    </source>
</evidence>
<dbReference type="GO" id="GO:0005524">
    <property type="term" value="F:ATP binding"/>
    <property type="evidence" value="ECO:0007669"/>
    <property type="project" value="UniProtKB-KW"/>
</dbReference>
<dbReference type="Gene3D" id="3.40.50.300">
    <property type="entry name" value="P-loop containing nucleotide triphosphate hydrolases"/>
    <property type="match status" value="2"/>
</dbReference>
<dbReference type="CDD" id="cd03241">
    <property type="entry name" value="ABC_RecN"/>
    <property type="match status" value="2"/>
</dbReference>
<keyword evidence="7 9" id="KW-0234">DNA repair</keyword>
<evidence type="ECO:0000313" key="12">
    <source>
        <dbReference type="EMBL" id="TQL50998.1"/>
    </source>
</evidence>
<dbReference type="RefSeq" id="WP_141785053.1">
    <property type="nucleotide sequence ID" value="NZ_BAAAIK010000007.1"/>
</dbReference>
<comment type="similarity">
    <text evidence="2 9">Belongs to the RecN family.</text>
</comment>
<comment type="caution">
    <text evidence="12">The sequence shown here is derived from an EMBL/GenBank/DDBJ whole genome shotgun (WGS) entry which is preliminary data.</text>
</comment>
<evidence type="ECO:0000256" key="1">
    <source>
        <dbReference type="ARBA" id="ARBA00003618"/>
    </source>
</evidence>
<dbReference type="PIRSF" id="PIRSF003128">
    <property type="entry name" value="RecN"/>
    <property type="match status" value="1"/>
</dbReference>
<dbReference type="InterPro" id="IPR004604">
    <property type="entry name" value="DNA_recomb/repair_RecN"/>
</dbReference>
<dbReference type="SUPFAM" id="SSF52540">
    <property type="entry name" value="P-loop containing nucleoside triphosphate hydrolases"/>
    <property type="match status" value="2"/>
</dbReference>
<proteinExistence type="inferred from homology"/>
<sequence length="578" mass="60705">MLSRIRIQRLGVIEDAELDLSPGLNVITGETGAGKTMVVSGLGLLLGARADSGMVRSGVGSAVVEGEVDLPAGHPALERAESAGGEVDDGLILVRAVSAEGRSRAHVGGRSAPVGVLTEIGELLVAVHGQADQWRLRRPEQHRVLLDTFGGEAVTAARTAYEQVYDEWLGAQETLATLRSARVERTREAEMLRSALGEIEAVDPQPGEEEDLLLEEERLGHADGLRRAAEEARAVLADEDGEGYTPVVDLLGTVTPGLTQSGEHDPALAELARRTAELGYLASDLASDLASYAAGVETDPQRLAAVQERRAALTGLLRRYGATTGDVLAWAQESAARLTDLDSSDERIVELTEQVARLRADLAERGAELTELRTRAAQDLGEQVTAELAHLAMGSAQVVVAVGSTDDEEGLALPGREAPVRVRRHGLDDVEIRLAANPGVAPRSVTKAASGGELSRVMLALEVVSAQGDVPTYVFDEVDAGVGGAAALDLGARLAALARHAQVIVVTHLGQVAAYADQHLVVRKSSDGQVTSTGVHAVRGEERVAEVARMLGGDSESRAALQHAAELLAEHAAQRAGD</sequence>
<dbReference type="EMBL" id="VFOP01000001">
    <property type="protein sequence ID" value="TQL50998.1"/>
    <property type="molecule type" value="Genomic_DNA"/>
</dbReference>
<evidence type="ECO:0000313" key="13">
    <source>
        <dbReference type="Proteomes" id="UP000319516"/>
    </source>
</evidence>
<dbReference type="GO" id="GO:0009432">
    <property type="term" value="P:SOS response"/>
    <property type="evidence" value="ECO:0007669"/>
    <property type="project" value="TreeGrafter"/>
</dbReference>
<dbReference type="OrthoDB" id="9806954at2"/>
<evidence type="ECO:0000256" key="9">
    <source>
        <dbReference type="PIRNR" id="PIRNR003128"/>
    </source>
</evidence>
<dbReference type="GO" id="GO:0006281">
    <property type="term" value="P:DNA repair"/>
    <property type="evidence" value="ECO:0007669"/>
    <property type="project" value="UniProtKB-KW"/>
</dbReference>
<keyword evidence="4" id="KW-0547">Nucleotide-binding</keyword>
<gene>
    <name evidence="12" type="ORF">FB467_2131</name>
</gene>
<keyword evidence="13" id="KW-1185">Reference proteome</keyword>
<dbReference type="GO" id="GO:0043590">
    <property type="term" value="C:bacterial nucleoid"/>
    <property type="evidence" value="ECO:0007669"/>
    <property type="project" value="TreeGrafter"/>
</dbReference>
<evidence type="ECO:0000256" key="3">
    <source>
        <dbReference type="ARBA" id="ARBA00021315"/>
    </source>
</evidence>
<evidence type="ECO:0000256" key="4">
    <source>
        <dbReference type="ARBA" id="ARBA00022741"/>
    </source>
</evidence>
<reference evidence="12 13" key="1">
    <citation type="submission" date="2019-06" db="EMBL/GenBank/DDBJ databases">
        <title>Sequencing the genomes of 1000 actinobacteria strains.</title>
        <authorList>
            <person name="Klenk H.-P."/>
        </authorList>
    </citation>
    <scope>NUCLEOTIDE SEQUENCE [LARGE SCALE GENOMIC DNA]</scope>
    <source>
        <strain evidence="12 13">DSM 12335</strain>
    </source>
</reference>
<feature type="domain" description="RecF/RecN/SMC N-terminal" evidence="11">
    <location>
        <begin position="2"/>
        <end position="528"/>
    </location>
</feature>
<dbReference type="Proteomes" id="UP000319516">
    <property type="component" value="Unassembled WGS sequence"/>
</dbReference>
<evidence type="ECO:0000256" key="7">
    <source>
        <dbReference type="ARBA" id="ARBA00023204"/>
    </source>
</evidence>
<dbReference type="PANTHER" id="PTHR11059:SF0">
    <property type="entry name" value="DNA REPAIR PROTEIN RECN"/>
    <property type="match status" value="1"/>
</dbReference>